<proteinExistence type="predicted"/>
<organism evidence="1 2">
    <name type="scientific">Phyllostomus discolor</name>
    <name type="common">pale spear-nosed bat</name>
    <dbReference type="NCBI Taxonomy" id="89673"/>
    <lineage>
        <taxon>Eukaryota</taxon>
        <taxon>Metazoa</taxon>
        <taxon>Chordata</taxon>
        <taxon>Craniata</taxon>
        <taxon>Vertebrata</taxon>
        <taxon>Euteleostomi</taxon>
        <taxon>Mammalia</taxon>
        <taxon>Eutheria</taxon>
        <taxon>Laurasiatheria</taxon>
        <taxon>Chiroptera</taxon>
        <taxon>Yangochiroptera</taxon>
        <taxon>Phyllostomidae</taxon>
        <taxon>Phyllostominae</taxon>
        <taxon>Phyllostomus</taxon>
    </lineage>
</organism>
<comment type="caution">
    <text evidence="1">The sequence shown here is derived from an EMBL/GenBank/DDBJ whole genome shotgun (WGS) entry which is preliminary data.</text>
</comment>
<reference evidence="1 2" key="1">
    <citation type="journal article" date="2020" name="Nature">
        <title>Six reference-quality genomes reveal evolution of bat adaptations.</title>
        <authorList>
            <person name="Jebb D."/>
            <person name="Huang Z."/>
            <person name="Pippel M."/>
            <person name="Hughes G.M."/>
            <person name="Lavrichenko K."/>
            <person name="Devanna P."/>
            <person name="Winkler S."/>
            <person name="Jermiin L.S."/>
            <person name="Skirmuntt E.C."/>
            <person name="Katzourakis A."/>
            <person name="Burkitt-Gray L."/>
            <person name="Ray D.A."/>
            <person name="Sullivan K.A.M."/>
            <person name="Roscito J.G."/>
            <person name="Kirilenko B.M."/>
            <person name="Davalos L.M."/>
            <person name="Corthals A.P."/>
            <person name="Power M.L."/>
            <person name="Jones G."/>
            <person name="Ransome R.D."/>
            <person name="Dechmann D.K.N."/>
            <person name="Locatelli A.G."/>
            <person name="Puechmaille S.J."/>
            <person name="Fedrigo O."/>
            <person name="Jarvis E.D."/>
            <person name="Hiller M."/>
            <person name="Vernes S.C."/>
            <person name="Myers E.W."/>
            <person name="Teeling E.C."/>
        </authorList>
    </citation>
    <scope>NUCLEOTIDE SEQUENCE [LARGE SCALE GENOMIC DNA]</scope>
    <source>
        <strain evidence="1">Bat1K_MPI-CBG_1</strain>
    </source>
</reference>
<protein>
    <submittedName>
        <fullName evidence="1">Uncharacterized protein</fullName>
    </submittedName>
</protein>
<evidence type="ECO:0000313" key="1">
    <source>
        <dbReference type="EMBL" id="KAF6131200.1"/>
    </source>
</evidence>
<name>A0A834ERX3_9CHIR</name>
<accession>A0A834ERX3</accession>
<gene>
    <name evidence="1" type="ORF">HJG60_008070</name>
</gene>
<evidence type="ECO:0000313" key="2">
    <source>
        <dbReference type="Proteomes" id="UP000664940"/>
    </source>
</evidence>
<dbReference type="AlphaFoldDB" id="A0A834ERX3"/>
<dbReference type="Proteomes" id="UP000664940">
    <property type="component" value="Unassembled WGS sequence"/>
</dbReference>
<dbReference type="EMBL" id="JABVXQ010000001">
    <property type="protein sequence ID" value="KAF6131200.1"/>
    <property type="molecule type" value="Genomic_DNA"/>
</dbReference>
<sequence length="144" mass="16032">MSYVTNEEVGGQRGQKTCWKITHLLSVTPGCGRAARHCLRNSLRPSPEYFPLMIFPTGYFVAQHHAASISKWHGFCSAAVLFCTLIFQNKAERIFNTCHVATLIFKDCIFLRYSTHIPSRPPGCKIHSLTTRSPIAISSSSVAC</sequence>